<keyword evidence="2" id="KW-1133">Transmembrane helix</keyword>
<comment type="caution">
    <text evidence="3">The sequence shown here is derived from an EMBL/GenBank/DDBJ whole genome shotgun (WGS) entry which is preliminary data.</text>
</comment>
<dbReference type="EMBL" id="JAPWDV010000001">
    <property type="protein sequence ID" value="KAJ6225688.1"/>
    <property type="molecule type" value="Genomic_DNA"/>
</dbReference>
<keyword evidence="4" id="KW-1185">Reference proteome</keyword>
<feature type="transmembrane region" description="Helical" evidence="2">
    <location>
        <begin position="205"/>
        <end position="227"/>
    </location>
</feature>
<evidence type="ECO:0000256" key="2">
    <source>
        <dbReference type="SAM" id="Phobius"/>
    </source>
</evidence>
<evidence type="ECO:0000313" key="3">
    <source>
        <dbReference type="EMBL" id="KAJ6225688.1"/>
    </source>
</evidence>
<feature type="transmembrane region" description="Helical" evidence="2">
    <location>
        <begin position="154"/>
        <end position="173"/>
    </location>
</feature>
<feature type="transmembrane region" description="Helical" evidence="2">
    <location>
        <begin position="388"/>
        <end position="406"/>
    </location>
</feature>
<sequence length="499" mass="58775">MSFTESSSIDDEVDVAAHSTSSSSSSSSPIVQTGDIGFLEDEEIPVEVSSSSENESESSSSEESISQSNQICCRLCIELHKHGFPLSQFRNSTIQNDYLTESCLCRCANQTPIHTICLQRWIRLTADKPCTKCRHLFEAPSHLTRLVTFGDVVIYRYVFELIVSLWFVNMWLFKDLFWLIIGDFDRYEQYFGNQMETFTAIINNIRWSLLLEVIPFMNIFVLNYFYLTYRARLSDVGLIQFSYRLIRGHATQLYSSKMVAYHYIQRGIYKISSINYGQVYDACSWCGRSIVTDDDDDREYLRSICRCHGFHRDCLRYVTETDGSSTLSPYRCPNCGEHFDFVTMVIRFTRDLICLPYSRSRSIFNAIRQTKLPRRVPSYFEYLFNTKFGLRTLITFVSVICLYLMVELIMSKINLMKQINENGKEINWINYTQSYMFNDVCYQSMDEQRTIENVWNIVPNKTIKLQVIWFCCEFFRLSYRSYLNDFERHRQELKSHFVY</sequence>
<dbReference type="Proteomes" id="UP001142055">
    <property type="component" value="Chromosome 1"/>
</dbReference>
<feature type="compositionally biased region" description="Low complexity" evidence="1">
    <location>
        <begin position="46"/>
        <end position="65"/>
    </location>
</feature>
<name>A0A9Q0MIC5_BLOTA</name>
<proteinExistence type="predicted"/>
<dbReference type="AlphaFoldDB" id="A0A9Q0MIC5"/>
<accession>A0A9Q0MIC5</accession>
<evidence type="ECO:0000313" key="4">
    <source>
        <dbReference type="Proteomes" id="UP001142055"/>
    </source>
</evidence>
<keyword evidence="2" id="KW-0472">Membrane</keyword>
<gene>
    <name evidence="3" type="ORF">RDWZM_004233</name>
</gene>
<reference evidence="3" key="1">
    <citation type="submission" date="2022-12" db="EMBL/GenBank/DDBJ databases">
        <title>Genome assemblies of Blomia tropicalis.</title>
        <authorList>
            <person name="Cui Y."/>
        </authorList>
    </citation>
    <scope>NUCLEOTIDE SEQUENCE</scope>
    <source>
        <tissue evidence="3">Adult mites</tissue>
    </source>
</reference>
<protein>
    <recommendedName>
        <fullName evidence="5">RING-CH-type domain-containing protein</fullName>
    </recommendedName>
</protein>
<feature type="region of interest" description="Disordered" evidence="1">
    <location>
        <begin position="1"/>
        <end position="65"/>
    </location>
</feature>
<keyword evidence="2" id="KW-0812">Transmembrane</keyword>
<feature type="compositionally biased region" description="Low complexity" evidence="1">
    <location>
        <begin position="19"/>
        <end position="28"/>
    </location>
</feature>
<organism evidence="3 4">
    <name type="scientific">Blomia tropicalis</name>
    <name type="common">Mite</name>
    <dbReference type="NCBI Taxonomy" id="40697"/>
    <lineage>
        <taxon>Eukaryota</taxon>
        <taxon>Metazoa</taxon>
        <taxon>Ecdysozoa</taxon>
        <taxon>Arthropoda</taxon>
        <taxon>Chelicerata</taxon>
        <taxon>Arachnida</taxon>
        <taxon>Acari</taxon>
        <taxon>Acariformes</taxon>
        <taxon>Sarcoptiformes</taxon>
        <taxon>Astigmata</taxon>
        <taxon>Glycyphagoidea</taxon>
        <taxon>Echimyopodidae</taxon>
        <taxon>Blomia</taxon>
    </lineage>
</organism>
<evidence type="ECO:0008006" key="5">
    <source>
        <dbReference type="Google" id="ProtNLM"/>
    </source>
</evidence>
<evidence type="ECO:0000256" key="1">
    <source>
        <dbReference type="SAM" id="MobiDB-lite"/>
    </source>
</evidence>